<protein>
    <submittedName>
        <fullName evidence="2">Uncharacterized protein</fullName>
    </submittedName>
</protein>
<name>A0A2P9AL69_9HYPH</name>
<sequence length="89" mass="10209">MAAAGIAKKEKATGRRYDKGERRFKHVGKGAHPVIEFDDSEPKKWVGKWPSTLSESNRTKLLMRELGRRRAIGTCPFRRSYTSFTRAQL</sequence>
<evidence type="ECO:0000256" key="1">
    <source>
        <dbReference type="SAM" id="MobiDB-lite"/>
    </source>
</evidence>
<evidence type="ECO:0000313" key="2">
    <source>
        <dbReference type="EMBL" id="SJM31869.1"/>
    </source>
</evidence>
<feature type="region of interest" description="Disordered" evidence="1">
    <location>
        <begin position="1"/>
        <end position="21"/>
    </location>
</feature>
<dbReference type="AlphaFoldDB" id="A0A2P9AL69"/>
<feature type="compositionally biased region" description="Basic and acidic residues" evidence="1">
    <location>
        <begin position="7"/>
        <end position="21"/>
    </location>
</feature>
<proteinExistence type="predicted"/>
<organism evidence="2 3">
    <name type="scientific">Mesorhizobium delmotii</name>
    <dbReference type="NCBI Taxonomy" id="1631247"/>
    <lineage>
        <taxon>Bacteria</taxon>
        <taxon>Pseudomonadati</taxon>
        <taxon>Pseudomonadota</taxon>
        <taxon>Alphaproteobacteria</taxon>
        <taxon>Hyphomicrobiales</taxon>
        <taxon>Phyllobacteriaceae</taxon>
        <taxon>Mesorhizobium</taxon>
    </lineage>
</organism>
<dbReference type="EMBL" id="FUIG01000029">
    <property type="protein sequence ID" value="SJM31869.1"/>
    <property type="molecule type" value="Genomic_DNA"/>
</dbReference>
<gene>
    <name evidence="2" type="ORF">BQ8482_220040</name>
</gene>
<dbReference type="RefSeq" id="WP_133254789.1">
    <property type="nucleotide sequence ID" value="NZ_FUIG01000029.1"/>
</dbReference>
<reference evidence="3" key="1">
    <citation type="submission" date="2016-12" db="EMBL/GenBank/DDBJ databases">
        <authorList>
            <person name="Brunel B."/>
        </authorList>
    </citation>
    <scope>NUCLEOTIDE SEQUENCE [LARGE SCALE GENOMIC DNA]</scope>
</reference>
<evidence type="ECO:0000313" key="3">
    <source>
        <dbReference type="Proteomes" id="UP000245698"/>
    </source>
</evidence>
<keyword evidence="3" id="KW-1185">Reference proteome</keyword>
<dbReference type="Proteomes" id="UP000245698">
    <property type="component" value="Unassembled WGS sequence"/>
</dbReference>
<accession>A0A2P9AL69</accession>